<dbReference type="Pfam" id="PF13359">
    <property type="entry name" value="DDE_Tnp_4"/>
    <property type="match status" value="1"/>
</dbReference>
<accession>A0ABQ7T401</accession>
<name>A0ABQ7T401_PHRPL</name>
<gene>
    <name evidence="9" type="ORF">JD844_031918</name>
</gene>
<evidence type="ECO:0000256" key="3">
    <source>
        <dbReference type="ARBA" id="ARBA00006958"/>
    </source>
</evidence>
<evidence type="ECO:0000256" key="7">
    <source>
        <dbReference type="ARBA" id="ARBA00023242"/>
    </source>
</evidence>
<keyword evidence="5" id="KW-0479">Metal-binding</keyword>
<dbReference type="PANTHER" id="PTHR22930:SF85">
    <property type="entry name" value="GH03217P-RELATED"/>
    <property type="match status" value="1"/>
</dbReference>
<evidence type="ECO:0000313" key="10">
    <source>
        <dbReference type="Proteomes" id="UP000826234"/>
    </source>
</evidence>
<sequence>MRKLGSANFLKKKSVLEVYVNEDEDVAVDDRTVDWQMRGNDDGALNSFSYVGVVTRFRSAMQCFYEPMPRRWTMPVEKQIAIAVYFLAHKGSYVTIATIFGVGKSTGCKAITQVVIAMELVLLKKIVYLGDYRKGVLHPHQAVYNKHHNRVRNVVERAFGLLKACWRCLTALLEMAEKNINSVIAACVILHNVVEIDGEVLTSHPPRPAVYVVNEANFLPEG</sequence>
<comment type="subcellular location">
    <subcellularLocation>
        <location evidence="2">Nucleus</location>
    </subcellularLocation>
</comment>
<organism evidence="9 10">
    <name type="scientific">Phrynosoma platyrhinos</name>
    <name type="common">Desert horned lizard</name>
    <dbReference type="NCBI Taxonomy" id="52577"/>
    <lineage>
        <taxon>Eukaryota</taxon>
        <taxon>Metazoa</taxon>
        <taxon>Chordata</taxon>
        <taxon>Craniata</taxon>
        <taxon>Vertebrata</taxon>
        <taxon>Euteleostomi</taxon>
        <taxon>Lepidosauria</taxon>
        <taxon>Squamata</taxon>
        <taxon>Bifurcata</taxon>
        <taxon>Unidentata</taxon>
        <taxon>Episquamata</taxon>
        <taxon>Toxicofera</taxon>
        <taxon>Iguania</taxon>
        <taxon>Phrynosomatidae</taxon>
        <taxon>Phrynosomatinae</taxon>
        <taxon>Phrynosoma</taxon>
    </lineage>
</organism>
<evidence type="ECO:0000256" key="6">
    <source>
        <dbReference type="ARBA" id="ARBA00022801"/>
    </source>
</evidence>
<evidence type="ECO:0000256" key="1">
    <source>
        <dbReference type="ARBA" id="ARBA00001968"/>
    </source>
</evidence>
<comment type="similarity">
    <text evidence="3">Belongs to the HARBI1 family.</text>
</comment>
<evidence type="ECO:0000259" key="8">
    <source>
        <dbReference type="Pfam" id="PF13359"/>
    </source>
</evidence>
<comment type="cofactor">
    <cofactor evidence="1">
        <name>a divalent metal cation</name>
        <dbReference type="ChEBI" id="CHEBI:60240"/>
    </cofactor>
</comment>
<keyword evidence="6" id="KW-0378">Hydrolase</keyword>
<dbReference type="PANTHER" id="PTHR22930">
    <property type="match status" value="1"/>
</dbReference>
<evidence type="ECO:0000313" key="9">
    <source>
        <dbReference type="EMBL" id="KAH0624460.1"/>
    </source>
</evidence>
<keyword evidence="10" id="KW-1185">Reference proteome</keyword>
<dbReference type="EMBL" id="JAIPUX010001232">
    <property type="protein sequence ID" value="KAH0624460.1"/>
    <property type="molecule type" value="Genomic_DNA"/>
</dbReference>
<keyword evidence="4" id="KW-0540">Nuclease</keyword>
<evidence type="ECO:0000256" key="2">
    <source>
        <dbReference type="ARBA" id="ARBA00004123"/>
    </source>
</evidence>
<comment type="caution">
    <text evidence="9">The sequence shown here is derived from an EMBL/GenBank/DDBJ whole genome shotgun (WGS) entry which is preliminary data.</text>
</comment>
<keyword evidence="7" id="KW-0539">Nucleus</keyword>
<dbReference type="InterPro" id="IPR027806">
    <property type="entry name" value="HARBI1_dom"/>
</dbReference>
<dbReference type="InterPro" id="IPR045249">
    <property type="entry name" value="HARBI1-like"/>
</dbReference>
<protein>
    <recommendedName>
        <fullName evidence="8">DDE Tnp4 domain-containing protein</fullName>
    </recommendedName>
</protein>
<evidence type="ECO:0000256" key="4">
    <source>
        <dbReference type="ARBA" id="ARBA00022722"/>
    </source>
</evidence>
<evidence type="ECO:0000256" key="5">
    <source>
        <dbReference type="ARBA" id="ARBA00022723"/>
    </source>
</evidence>
<proteinExistence type="inferred from homology"/>
<feature type="domain" description="DDE Tnp4" evidence="8">
    <location>
        <begin position="132"/>
        <end position="192"/>
    </location>
</feature>
<reference evidence="9 10" key="1">
    <citation type="journal article" date="2022" name="Gigascience">
        <title>A chromosome-level genome assembly and annotation of the desert horned lizard, Phrynosoma platyrhinos, provides insight into chromosomal rearrangements among reptiles.</title>
        <authorList>
            <person name="Koochekian N."/>
            <person name="Ascanio A."/>
            <person name="Farleigh K."/>
            <person name="Card D.C."/>
            <person name="Schield D.R."/>
            <person name="Castoe T.A."/>
            <person name="Jezkova T."/>
        </authorList>
    </citation>
    <scope>NUCLEOTIDE SEQUENCE [LARGE SCALE GENOMIC DNA]</scope>
    <source>
        <strain evidence="9">NK-2021</strain>
    </source>
</reference>
<dbReference type="Proteomes" id="UP000826234">
    <property type="component" value="Unassembled WGS sequence"/>
</dbReference>